<feature type="compositionally biased region" description="Basic and acidic residues" evidence="1">
    <location>
        <begin position="291"/>
        <end position="300"/>
    </location>
</feature>
<dbReference type="Proteomes" id="UP000053328">
    <property type="component" value="Unassembled WGS sequence"/>
</dbReference>
<dbReference type="EMBL" id="KN847496">
    <property type="protein sequence ID" value="KIW14249.1"/>
    <property type="molecule type" value="Genomic_DNA"/>
</dbReference>
<keyword evidence="4" id="KW-1185">Reference proteome</keyword>
<feature type="transmembrane region" description="Helical" evidence="2">
    <location>
        <begin position="6"/>
        <end position="29"/>
    </location>
</feature>
<sequence>MDIWLNMVIIILMIAIVGTLLVELSWPLIRRFHVADKGRGLTGIRNATCQVLRIILSYFLLPLVAISSYQFDFARILPAYHSTLAAGSIFVLLIAFAWLWRQLSTPTLGILILRSNTRDRSASPRKKEGAFVWVYFLLVIARGISIGALQISGTSQIVTLAIYEIIFLGCVGIWPELSGPLPIVCAVARLTTIALMTTFVPGVATYTGQTIVGYVLLGLHAMVMIMVFWLPTTCRVLMCFLPCNRTEQPPVYGLRELRQRILSPDSSATYFNAVRTQDTPDVAPSTGNPWSEKEAQRVKESQNTATSRFYRPPKSTRLHKPDSLASITDASNSKPDCRHLTEDLLPLHAGLYSVESARDANSNMSSWISGTESEPSEPSETSSQSLRGPRWNDYTFRESDLVFGTPQPPHQDIDAPSEDLDRYTGIFSAQYLWRRLFKRKTPTEKGFQVVRPAAPPIYPDSLPLVAER</sequence>
<reference evidence="3 4" key="1">
    <citation type="submission" date="2015-01" db="EMBL/GenBank/DDBJ databases">
        <title>The Genome Sequence of Exophiala spinifera CBS89968.</title>
        <authorList>
            <consortium name="The Broad Institute Genomics Platform"/>
            <person name="Cuomo C."/>
            <person name="de Hoog S."/>
            <person name="Gorbushina A."/>
            <person name="Stielow B."/>
            <person name="Teixiera M."/>
            <person name="Abouelleil A."/>
            <person name="Chapman S.B."/>
            <person name="Priest M."/>
            <person name="Young S.K."/>
            <person name="Wortman J."/>
            <person name="Nusbaum C."/>
            <person name="Birren B."/>
        </authorList>
    </citation>
    <scope>NUCLEOTIDE SEQUENCE [LARGE SCALE GENOMIC DNA]</scope>
    <source>
        <strain evidence="3 4">CBS 89968</strain>
    </source>
</reference>
<feature type="region of interest" description="Disordered" evidence="1">
    <location>
        <begin position="363"/>
        <end position="390"/>
    </location>
</feature>
<proteinExistence type="predicted"/>
<feature type="compositionally biased region" description="Polar residues" evidence="1">
    <location>
        <begin position="276"/>
        <end position="289"/>
    </location>
</feature>
<dbReference type="PANTHER" id="PTHR31145">
    <property type="entry name" value="INTEGRAL MEMBRANE PROTEIN (AFU_ORTHOLOGUE AFUA_7G01610)"/>
    <property type="match status" value="1"/>
</dbReference>
<dbReference type="VEuPathDB" id="FungiDB:PV08_07031"/>
<accession>A0A0D2BSK2</accession>
<feature type="transmembrane region" description="Helical" evidence="2">
    <location>
        <begin position="211"/>
        <end position="230"/>
    </location>
</feature>
<organism evidence="3 4">
    <name type="scientific">Exophiala spinifera</name>
    <dbReference type="NCBI Taxonomy" id="91928"/>
    <lineage>
        <taxon>Eukaryota</taxon>
        <taxon>Fungi</taxon>
        <taxon>Dikarya</taxon>
        <taxon>Ascomycota</taxon>
        <taxon>Pezizomycotina</taxon>
        <taxon>Eurotiomycetes</taxon>
        <taxon>Chaetothyriomycetidae</taxon>
        <taxon>Chaetothyriales</taxon>
        <taxon>Herpotrichiellaceae</taxon>
        <taxon>Exophiala</taxon>
    </lineage>
</organism>
<feature type="compositionally biased region" description="Low complexity" evidence="1">
    <location>
        <begin position="371"/>
        <end position="383"/>
    </location>
</feature>
<feature type="transmembrane region" description="Helical" evidence="2">
    <location>
        <begin position="130"/>
        <end position="151"/>
    </location>
</feature>
<gene>
    <name evidence="3" type="ORF">PV08_07031</name>
</gene>
<dbReference type="GO" id="GO:0016020">
    <property type="term" value="C:membrane"/>
    <property type="evidence" value="ECO:0007669"/>
    <property type="project" value="TreeGrafter"/>
</dbReference>
<feature type="compositionally biased region" description="Polar residues" evidence="1">
    <location>
        <begin position="325"/>
        <end position="334"/>
    </location>
</feature>
<evidence type="ECO:0000313" key="4">
    <source>
        <dbReference type="Proteomes" id="UP000053328"/>
    </source>
</evidence>
<feature type="transmembrane region" description="Helical" evidence="2">
    <location>
        <begin position="157"/>
        <end position="174"/>
    </location>
</feature>
<keyword evidence="2" id="KW-1133">Transmembrane helix</keyword>
<dbReference type="GeneID" id="27334114"/>
<feature type="transmembrane region" description="Helical" evidence="2">
    <location>
        <begin position="77"/>
        <end position="100"/>
    </location>
</feature>
<evidence type="ECO:0000313" key="3">
    <source>
        <dbReference type="EMBL" id="KIW14249.1"/>
    </source>
</evidence>
<dbReference type="HOGENOM" id="CLU_583988_0_0_1"/>
<evidence type="ECO:0008006" key="5">
    <source>
        <dbReference type="Google" id="ProtNLM"/>
    </source>
</evidence>
<dbReference type="OrthoDB" id="269822at2759"/>
<feature type="transmembrane region" description="Helical" evidence="2">
    <location>
        <begin position="181"/>
        <end position="199"/>
    </location>
</feature>
<evidence type="ECO:0000256" key="1">
    <source>
        <dbReference type="SAM" id="MobiDB-lite"/>
    </source>
</evidence>
<keyword evidence="2" id="KW-0812">Transmembrane</keyword>
<name>A0A0D2BSK2_9EURO</name>
<keyword evidence="2" id="KW-0472">Membrane</keyword>
<dbReference type="RefSeq" id="XP_016234465.1">
    <property type="nucleotide sequence ID" value="XM_016381363.1"/>
</dbReference>
<dbReference type="GO" id="GO:0055085">
    <property type="term" value="P:transmembrane transport"/>
    <property type="evidence" value="ECO:0007669"/>
    <property type="project" value="TreeGrafter"/>
</dbReference>
<feature type="transmembrane region" description="Helical" evidence="2">
    <location>
        <begin position="50"/>
        <end position="71"/>
    </location>
</feature>
<dbReference type="AlphaFoldDB" id="A0A0D2BSK2"/>
<evidence type="ECO:0000256" key="2">
    <source>
        <dbReference type="SAM" id="Phobius"/>
    </source>
</evidence>
<dbReference type="PANTHER" id="PTHR31145:SF6">
    <property type="entry name" value="INTEGRAL MEMBRANE PROTEIN (AFU_ORTHOLOGUE AFUA_7G01610)"/>
    <property type="match status" value="1"/>
</dbReference>
<feature type="region of interest" description="Disordered" evidence="1">
    <location>
        <begin position="276"/>
        <end position="336"/>
    </location>
</feature>
<protein>
    <recommendedName>
        <fullName evidence="5">TRP C-terminal domain-containing protein</fullName>
    </recommendedName>
</protein>
<dbReference type="InterPro" id="IPR040241">
    <property type="entry name" value="TRP_Flc/Pkd2-like"/>
</dbReference>